<proteinExistence type="predicted"/>
<organism evidence="1 2">
    <name type="scientific">Hymenobacter koreensis</name>
    <dbReference type="NCBI Taxonomy" id="1084523"/>
    <lineage>
        <taxon>Bacteria</taxon>
        <taxon>Pseudomonadati</taxon>
        <taxon>Bacteroidota</taxon>
        <taxon>Cytophagia</taxon>
        <taxon>Cytophagales</taxon>
        <taxon>Hymenobacteraceae</taxon>
        <taxon>Hymenobacter</taxon>
    </lineage>
</organism>
<evidence type="ECO:0000313" key="1">
    <source>
        <dbReference type="EMBL" id="GAA4374729.1"/>
    </source>
</evidence>
<evidence type="ECO:0000313" key="2">
    <source>
        <dbReference type="Proteomes" id="UP001500454"/>
    </source>
</evidence>
<name>A0ABP8IV80_9BACT</name>
<keyword evidence="2" id="KW-1185">Reference proteome</keyword>
<dbReference type="EMBL" id="BAABHA010000002">
    <property type="protein sequence ID" value="GAA4374729.1"/>
    <property type="molecule type" value="Genomic_DNA"/>
</dbReference>
<comment type="caution">
    <text evidence="1">The sequence shown here is derived from an EMBL/GenBank/DDBJ whole genome shotgun (WGS) entry which is preliminary data.</text>
</comment>
<dbReference type="Proteomes" id="UP001500454">
    <property type="component" value="Unassembled WGS sequence"/>
</dbReference>
<gene>
    <name evidence="1" type="ORF">GCM10023186_06450</name>
</gene>
<sequence length="310" mass="33489">MHNAVTAAEGEQAWLRWVEAVETGRKQDPLGQYWRKGAVRGNKANPPATWPKIDARQRRMWLVREPSGDLIYTTSGPTDDLDCGDLPCPGGGGYQPPVPATVSAFRTSEGQASFSGPGNPQGDILDLKIVKGSSANLTALPGYTIIPVDLNKGAGGQYIYLTFTRDPTKVQYGDEVKKDQVNTDGFAVGSGRYVIGPVRAIYSKSARSGADFQNWPRFSVPNWAPSPTNFDDWIQPDLNDGSGGRFIASYQGKDHRYSGRPIEVGVIAGNSPNITPPAGWVKVDGVQAPEGVDRNEGAGGDYIYFVLKSR</sequence>
<protein>
    <recommendedName>
        <fullName evidence="3">MABP domain-containing protein</fullName>
    </recommendedName>
</protein>
<evidence type="ECO:0008006" key="3">
    <source>
        <dbReference type="Google" id="ProtNLM"/>
    </source>
</evidence>
<dbReference type="Gene3D" id="2.100.10.50">
    <property type="match status" value="2"/>
</dbReference>
<reference evidence="2" key="1">
    <citation type="journal article" date="2019" name="Int. J. Syst. Evol. Microbiol.">
        <title>The Global Catalogue of Microorganisms (GCM) 10K type strain sequencing project: providing services to taxonomists for standard genome sequencing and annotation.</title>
        <authorList>
            <consortium name="The Broad Institute Genomics Platform"/>
            <consortium name="The Broad Institute Genome Sequencing Center for Infectious Disease"/>
            <person name="Wu L."/>
            <person name="Ma J."/>
        </authorList>
    </citation>
    <scope>NUCLEOTIDE SEQUENCE [LARGE SCALE GENOMIC DNA]</scope>
    <source>
        <strain evidence="2">JCM 17924</strain>
    </source>
</reference>
<accession>A0ABP8IV80</accession>